<reference evidence="10" key="1">
    <citation type="submission" date="2018-02" db="EMBL/GenBank/DDBJ databases">
        <authorList>
            <person name="Clavel T."/>
            <person name="Strowig T."/>
        </authorList>
    </citation>
    <scope>NUCLEOTIDE SEQUENCE [LARGE SCALE GENOMIC DNA]</scope>
    <source>
        <strain evidence="10">DSM 100764</strain>
    </source>
</reference>
<accession>A0A2V1J125</accession>
<evidence type="ECO:0000256" key="5">
    <source>
        <dbReference type="ARBA" id="ARBA00022825"/>
    </source>
</evidence>
<keyword evidence="10" id="KW-1185">Reference proteome</keyword>
<dbReference type="InterPro" id="IPR003507">
    <property type="entry name" value="S66_fam"/>
</dbReference>
<evidence type="ECO:0000259" key="8">
    <source>
        <dbReference type="Pfam" id="PF17676"/>
    </source>
</evidence>
<dbReference type="PANTHER" id="PTHR30237">
    <property type="entry name" value="MURAMOYLTETRAPEPTIDE CARBOXYPEPTIDASE"/>
    <property type="match status" value="1"/>
</dbReference>
<feature type="active site" description="Charge relay system" evidence="6">
    <location>
        <position position="213"/>
    </location>
</feature>
<keyword evidence="2 9" id="KW-0121">Carboxypeptidase</keyword>
<keyword evidence="4" id="KW-0378">Hydrolase</keyword>
<comment type="caution">
    <text evidence="9">The sequence shown here is derived from an EMBL/GenBank/DDBJ whole genome shotgun (WGS) entry which is preliminary data.</text>
</comment>
<feature type="active site" description="Charge relay system" evidence="6">
    <location>
        <position position="281"/>
    </location>
</feature>
<dbReference type="Gene3D" id="3.40.50.10740">
    <property type="entry name" value="Class I glutamine amidotransferase-like"/>
    <property type="match status" value="1"/>
</dbReference>
<evidence type="ECO:0000256" key="2">
    <source>
        <dbReference type="ARBA" id="ARBA00022645"/>
    </source>
</evidence>
<feature type="domain" description="LD-carboxypeptidase C-terminal" evidence="8">
    <location>
        <begin position="184"/>
        <end position="292"/>
    </location>
</feature>
<dbReference type="CDD" id="cd07025">
    <property type="entry name" value="Peptidase_S66"/>
    <property type="match status" value="1"/>
</dbReference>
<dbReference type="PANTHER" id="PTHR30237:SF2">
    <property type="entry name" value="MUREIN TETRAPEPTIDE CARBOXYPEPTIDASE"/>
    <property type="match status" value="1"/>
</dbReference>
<dbReference type="GO" id="GO:0004180">
    <property type="term" value="F:carboxypeptidase activity"/>
    <property type="evidence" value="ECO:0007669"/>
    <property type="project" value="UniProtKB-KW"/>
</dbReference>
<keyword evidence="5" id="KW-0720">Serine protease</keyword>
<evidence type="ECO:0000256" key="4">
    <source>
        <dbReference type="ARBA" id="ARBA00022801"/>
    </source>
</evidence>
<dbReference type="InterPro" id="IPR029062">
    <property type="entry name" value="Class_I_gatase-like"/>
</dbReference>
<dbReference type="Pfam" id="PF17676">
    <property type="entry name" value="Peptidase_S66C"/>
    <property type="match status" value="1"/>
</dbReference>
<evidence type="ECO:0000259" key="7">
    <source>
        <dbReference type="Pfam" id="PF02016"/>
    </source>
</evidence>
<dbReference type="EMBL" id="PUBV01000005">
    <property type="protein sequence ID" value="PWB08614.1"/>
    <property type="molecule type" value="Genomic_DNA"/>
</dbReference>
<dbReference type="SUPFAM" id="SSF141986">
    <property type="entry name" value="LD-carboxypeptidase A C-terminal domain-like"/>
    <property type="match status" value="1"/>
</dbReference>
<dbReference type="AlphaFoldDB" id="A0A2V1J125"/>
<dbReference type="InterPro" id="IPR027461">
    <property type="entry name" value="Carboxypeptidase_A_C_sf"/>
</dbReference>
<dbReference type="InterPro" id="IPR040921">
    <property type="entry name" value="Peptidase_S66C"/>
</dbReference>
<dbReference type="InterPro" id="IPR027478">
    <property type="entry name" value="LdcA_N"/>
</dbReference>
<dbReference type="Pfam" id="PF02016">
    <property type="entry name" value="Peptidase_S66"/>
    <property type="match status" value="1"/>
</dbReference>
<dbReference type="GO" id="GO:0008236">
    <property type="term" value="F:serine-type peptidase activity"/>
    <property type="evidence" value="ECO:0007669"/>
    <property type="project" value="UniProtKB-KW"/>
</dbReference>
<dbReference type="PIRSF" id="PIRSF028757">
    <property type="entry name" value="LD-carboxypeptidase"/>
    <property type="match status" value="1"/>
</dbReference>
<dbReference type="Gene3D" id="3.50.30.60">
    <property type="entry name" value="LD-carboxypeptidase A C-terminal domain-like"/>
    <property type="match status" value="1"/>
</dbReference>
<evidence type="ECO:0000313" key="10">
    <source>
        <dbReference type="Proteomes" id="UP000244925"/>
    </source>
</evidence>
<dbReference type="Proteomes" id="UP000244925">
    <property type="component" value="Unassembled WGS sequence"/>
</dbReference>
<keyword evidence="3" id="KW-0645">Protease</keyword>
<evidence type="ECO:0000256" key="1">
    <source>
        <dbReference type="ARBA" id="ARBA00010233"/>
    </source>
</evidence>
<proteinExistence type="inferred from homology"/>
<organism evidence="9 10">
    <name type="scientific">Paramuribaculum intestinale</name>
    <dbReference type="NCBI Taxonomy" id="2094151"/>
    <lineage>
        <taxon>Bacteria</taxon>
        <taxon>Pseudomonadati</taxon>
        <taxon>Bacteroidota</taxon>
        <taxon>Bacteroidia</taxon>
        <taxon>Bacteroidales</taxon>
        <taxon>Muribaculaceae</taxon>
        <taxon>Paramuribaculum</taxon>
    </lineage>
</organism>
<evidence type="ECO:0000256" key="6">
    <source>
        <dbReference type="PIRSR" id="PIRSR028757-1"/>
    </source>
</evidence>
<dbReference type="SUPFAM" id="SSF52317">
    <property type="entry name" value="Class I glutamine amidotransferase-like"/>
    <property type="match status" value="1"/>
</dbReference>
<gene>
    <name evidence="9" type="ORF">C5O25_03550</name>
</gene>
<dbReference type="GO" id="GO:0006508">
    <property type="term" value="P:proteolysis"/>
    <property type="evidence" value="ECO:0007669"/>
    <property type="project" value="UniProtKB-KW"/>
</dbReference>
<feature type="domain" description="LD-carboxypeptidase N-terminal" evidence="7">
    <location>
        <begin position="23"/>
        <end position="138"/>
    </location>
</feature>
<feature type="active site" description="Nucleophile" evidence="6">
    <location>
        <position position="119"/>
    </location>
</feature>
<evidence type="ECO:0000313" key="9">
    <source>
        <dbReference type="EMBL" id="PWB08614.1"/>
    </source>
</evidence>
<evidence type="ECO:0000256" key="3">
    <source>
        <dbReference type="ARBA" id="ARBA00022670"/>
    </source>
</evidence>
<dbReference type="InterPro" id="IPR040449">
    <property type="entry name" value="Peptidase_S66_N"/>
</dbReference>
<comment type="similarity">
    <text evidence="1">Belongs to the peptidase S66 family.</text>
</comment>
<protein>
    <submittedName>
        <fullName evidence="9">LD-carboxypeptidase</fullName>
    </submittedName>
</protein>
<sequence>MENIMESDRPLIVPEPLRPGDRIAILSPAGIIKPEFVYKAMQVLQDAGYRPFVTPHALGRWRTYSGTPQERFDDLRQALLDSSVKAILCSRGGYGAVHLLEDLDRLPLRENPKWIIGYSDISALHALMHRHGIVSIHAPMAKHLTTLKGRDDDAQALFEILAGEPQLYSIPPSPLNRQGTAVAPLVGGNLAVIADLVATPFDTILPDTILFIEDIAEPVYKTERILYQLRLSGALSRIKGLIVGAFTDYAPEVDGRSMEAMISSMVADYSYPVAFGVPVGHVDHNLPLQVSLPTRLEVTADQTVIVQPAGA</sequence>
<name>A0A2V1J125_9BACT</name>